<name>A0A377E5K3_ECOLX</name>
<evidence type="ECO:0000313" key="2">
    <source>
        <dbReference type="EMBL" id="STM58332.1"/>
    </source>
</evidence>
<gene>
    <name evidence="2" type="primary">ydcJ_2</name>
    <name evidence="2" type="ORF">NCTC10429_04939</name>
</gene>
<evidence type="ECO:0000256" key="1">
    <source>
        <dbReference type="SAM" id="MobiDB-lite"/>
    </source>
</evidence>
<feature type="region of interest" description="Disordered" evidence="1">
    <location>
        <begin position="1"/>
        <end position="39"/>
    </location>
</feature>
<dbReference type="EMBL" id="UGEX01000003">
    <property type="protein sequence ID" value="STM58332.1"/>
    <property type="molecule type" value="Genomic_DNA"/>
</dbReference>
<proteinExistence type="predicted"/>
<accession>A0A377E5K3</accession>
<sequence>MVPVRLTPSGEAHRQAIHPGDDPQPLIERGWGRGATHYL</sequence>
<protein>
    <submittedName>
        <fullName evidence="2">Putative cytoplasmic protein</fullName>
    </submittedName>
</protein>
<reference evidence="2 3" key="1">
    <citation type="submission" date="2018-06" db="EMBL/GenBank/DDBJ databases">
        <authorList>
            <consortium name="Pathogen Informatics"/>
            <person name="Doyle S."/>
        </authorList>
    </citation>
    <scope>NUCLEOTIDE SEQUENCE [LARGE SCALE GENOMIC DNA]</scope>
    <source>
        <strain evidence="2 3">NCTC10429</strain>
    </source>
</reference>
<dbReference type="AlphaFoldDB" id="A0A377E5K3"/>
<organism evidence="2 3">
    <name type="scientific">Escherichia coli</name>
    <dbReference type="NCBI Taxonomy" id="562"/>
    <lineage>
        <taxon>Bacteria</taxon>
        <taxon>Pseudomonadati</taxon>
        <taxon>Pseudomonadota</taxon>
        <taxon>Gammaproteobacteria</taxon>
        <taxon>Enterobacterales</taxon>
        <taxon>Enterobacteriaceae</taxon>
        <taxon>Escherichia</taxon>
    </lineage>
</organism>
<evidence type="ECO:0000313" key="3">
    <source>
        <dbReference type="Proteomes" id="UP000254088"/>
    </source>
</evidence>
<dbReference type="Proteomes" id="UP000254088">
    <property type="component" value="Unassembled WGS sequence"/>
</dbReference>